<evidence type="ECO:0000313" key="8">
    <source>
        <dbReference type="EMBL" id="KAJ0979714.1"/>
    </source>
</evidence>
<keyword evidence="7" id="KW-0812">Transmembrane</keyword>
<evidence type="ECO:0000256" key="1">
    <source>
        <dbReference type="ARBA" id="ARBA00009183"/>
    </source>
</evidence>
<dbReference type="PIRSF" id="PIRSF000332">
    <property type="entry name" value="FMO"/>
    <property type="match status" value="1"/>
</dbReference>
<keyword evidence="7" id="KW-1133">Transmembrane helix</keyword>
<dbReference type="GO" id="GO:0050660">
    <property type="term" value="F:flavin adenine dinucleotide binding"/>
    <property type="evidence" value="ECO:0007669"/>
    <property type="project" value="InterPro"/>
</dbReference>
<proteinExistence type="inferred from homology"/>
<reference evidence="8" key="1">
    <citation type="submission" date="2021-03" db="EMBL/GenBank/DDBJ databases">
        <authorList>
            <person name="Li Z."/>
            <person name="Yang C."/>
        </authorList>
    </citation>
    <scope>NUCLEOTIDE SEQUENCE</scope>
    <source>
        <strain evidence="8">Dzin_1.0</strain>
        <tissue evidence="8">Leaf</tissue>
    </source>
</reference>
<dbReference type="PRINTS" id="PR00469">
    <property type="entry name" value="PNDRDTASEII"/>
</dbReference>
<dbReference type="GO" id="GO:0004499">
    <property type="term" value="F:N,N-dimethylaniline monooxygenase activity"/>
    <property type="evidence" value="ECO:0007669"/>
    <property type="project" value="InterPro"/>
</dbReference>
<dbReference type="EMBL" id="JAGGNH010000003">
    <property type="protein sequence ID" value="KAJ0979714.1"/>
    <property type="molecule type" value="Genomic_DNA"/>
</dbReference>
<dbReference type="SUPFAM" id="SSF51905">
    <property type="entry name" value="FAD/NAD(P)-binding domain"/>
    <property type="match status" value="2"/>
</dbReference>
<keyword evidence="4 6" id="KW-0560">Oxidoreductase</keyword>
<dbReference type="GO" id="GO:0103075">
    <property type="term" value="F:indole-3-pyruvate monooxygenase activity"/>
    <property type="evidence" value="ECO:0007669"/>
    <property type="project" value="UniProtKB-EC"/>
</dbReference>
<evidence type="ECO:0000313" key="9">
    <source>
        <dbReference type="Proteomes" id="UP001085076"/>
    </source>
</evidence>
<dbReference type="OrthoDB" id="66881at2759"/>
<evidence type="ECO:0000256" key="4">
    <source>
        <dbReference type="ARBA" id="ARBA00023002"/>
    </source>
</evidence>
<keyword evidence="7" id="KW-0472">Membrane</keyword>
<dbReference type="Proteomes" id="UP001085076">
    <property type="component" value="Miscellaneous, Linkage group lg03"/>
</dbReference>
<feature type="transmembrane region" description="Helical" evidence="7">
    <location>
        <begin position="186"/>
        <end position="212"/>
    </location>
</feature>
<sequence length="353" mass="38916">MEETTVVIVGAGPAGLATAACLTTHSIPYVLLERDDCIGSLWRKRSYDRVTLHLAKQYCQLPHAPHPPETPTFIPKKHFIEYLEGYADRFGIRPRFQREVESAWFLVVASGENDEAVVPEMEGLEGFNGEVVHSSRYRSGSDYKGKSVLVVGSGNSGMEIAYDLSCSGAVSSIVVRSPVHIVSKEIWLLGMLLMKVFSISLVDIVVLFLCYLKYGNTSKYGIARPTKGPFYLKANTPIYPVLDTGTFHKIKSGEIQVLPSVKSIKGNTVTFMNGKIYHFDVIIFATGYRCLTKKWLKGGDDLIDGEGMAKQKFPKHWKGGNGLYCAGLGRRGLYGIAEDALNIANDINTTFTA</sequence>
<evidence type="ECO:0000256" key="2">
    <source>
        <dbReference type="ARBA" id="ARBA00022630"/>
    </source>
</evidence>
<keyword evidence="6" id="KW-0503">Monooxygenase</keyword>
<dbReference type="Gene3D" id="3.50.50.60">
    <property type="entry name" value="FAD/NAD(P)-binding domain"/>
    <property type="match status" value="1"/>
</dbReference>
<comment type="similarity">
    <text evidence="1 6">Belongs to the FMO family.</text>
</comment>
<keyword evidence="2 6" id="KW-0285">Flavoprotein</keyword>
<comment type="caution">
    <text evidence="8">The sequence shown here is derived from an EMBL/GenBank/DDBJ whole genome shotgun (WGS) entry which is preliminary data.</text>
</comment>
<dbReference type="AlphaFoldDB" id="A0A9D5HKD0"/>
<dbReference type="PANTHER" id="PTHR43539:SF42">
    <property type="entry name" value="OS01G0273800 PROTEIN"/>
    <property type="match status" value="1"/>
</dbReference>
<dbReference type="Pfam" id="PF00743">
    <property type="entry name" value="FMO-like"/>
    <property type="match status" value="2"/>
</dbReference>
<evidence type="ECO:0000256" key="3">
    <source>
        <dbReference type="ARBA" id="ARBA00022827"/>
    </source>
</evidence>
<keyword evidence="9" id="KW-1185">Reference proteome</keyword>
<comment type="catalytic activity">
    <reaction evidence="5">
        <text>indole-3-pyruvate + NADPH + O2 + H(+) = (indol-3-yl)acetate + CO2 + NADP(+) + H2O</text>
        <dbReference type="Rhea" id="RHEA:34331"/>
        <dbReference type="ChEBI" id="CHEBI:15377"/>
        <dbReference type="ChEBI" id="CHEBI:15378"/>
        <dbReference type="ChEBI" id="CHEBI:15379"/>
        <dbReference type="ChEBI" id="CHEBI:16526"/>
        <dbReference type="ChEBI" id="CHEBI:17640"/>
        <dbReference type="ChEBI" id="CHEBI:30854"/>
        <dbReference type="ChEBI" id="CHEBI:57783"/>
        <dbReference type="ChEBI" id="CHEBI:58349"/>
        <dbReference type="EC" id="1.14.13.168"/>
    </reaction>
</comment>
<dbReference type="PANTHER" id="PTHR43539">
    <property type="entry name" value="FLAVIN-BINDING MONOOXYGENASE-LIKE PROTEIN (AFU_ORTHOLOGUE AFUA_4G09220)"/>
    <property type="match status" value="1"/>
</dbReference>
<dbReference type="EC" id="1.-.-.-" evidence="6"/>
<gene>
    <name evidence="8" type="ORF">J5N97_015188</name>
</gene>
<comment type="cofactor">
    <cofactor evidence="6">
        <name>FAD</name>
        <dbReference type="ChEBI" id="CHEBI:57692"/>
    </cofactor>
</comment>
<dbReference type="InterPro" id="IPR020946">
    <property type="entry name" value="Flavin_mOase-like"/>
</dbReference>
<reference evidence="8" key="2">
    <citation type="journal article" date="2022" name="Hortic Res">
        <title>The genome of Dioscorea zingiberensis sheds light on the biosynthesis, origin and evolution of the medicinally important diosgenin saponins.</title>
        <authorList>
            <person name="Li Y."/>
            <person name="Tan C."/>
            <person name="Li Z."/>
            <person name="Guo J."/>
            <person name="Li S."/>
            <person name="Chen X."/>
            <person name="Wang C."/>
            <person name="Dai X."/>
            <person name="Yang H."/>
            <person name="Song W."/>
            <person name="Hou L."/>
            <person name="Xu J."/>
            <person name="Tong Z."/>
            <person name="Xu A."/>
            <person name="Yuan X."/>
            <person name="Wang W."/>
            <person name="Yang Q."/>
            <person name="Chen L."/>
            <person name="Sun Z."/>
            <person name="Wang K."/>
            <person name="Pan B."/>
            <person name="Chen J."/>
            <person name="Bao Y."/>
            <person name="Liu F."/>
            <person name="Qi X."/>
            <person name="Gang D.R."/>
            <person name="Wen J."/>
            <person name="Li J."/>
        </authorList>
    </citation>
    <scope>NUCLEOTIDE SEQUENCE</scope>
    <source>
        <strain evidence="8">Dzin_1.0</strain>
    </source>
</reference>
<accession>A0A9D5HKD0</accession>
<evidence type="ECO:0000256" key="7">
    <source>
        <dbReference type="SAM" id="Phobius"/>
    </source>
</evidence>
<dbReference type="InterPro" id="IPR000960">
    <property type="entry name" value="Flavin_mOase"/>
</dbReference>
<dbReference type="GO" id="GO:0050661">
    <property type="term" value="F:NADP binding"/>
    <property type="evidence" value="ECO:0007669"/>
    <property type="project" value="InterPro"/>
</dbReference>
<keyword evidence="3 6" id="KW-0274">FAD</keyword>
<organism evidence="8 9">
    <name type="scientific">Dioscorea zingiberensis</name>
    <dbReference type="NCBI Taxonomy" id="325984"/>
    <lineage>
        <taxon>Eukaryota</taxon>
        <taxon>Viridiplantae</taxon>
        <taxon>Streptophyta</taxon>
        <taxon>Embryophyta</taxon>
        <taxon>Tracheophyta</taxon>
        <taxon>Spermatophyta</taxon>
        <taxon>Magnoliopsida</taxon>
        <taxon>Liliopsida</taxon>
        <taxon>Dioscoreales</taxon>
        <taxon>Dioscoreaceae</taxon>
        <taxon>Dioscorea</taxon>
    </lineage>
</organism>
<dbReference type="InterPro" id="IPR036188">
    <property type="entry name" value="FAD/NAD-bd_sf"/>
</dbReference>
<dbReference type="InterPro" id="IPR050982">
    <property type="entry name" value="Auxin_biosynth/cation_transpt"/>
</dbReference>
<evidence type="ECO:0000256" key="6">
    <source>
        <dbReference type="RuleBase" id="RU361177"/>
    </source>
</evidence>
<dbReference type="PRINTS" id="PR00368">
    <property type="entry name" value="FADPNR"/>
</dbReference>
<name>A0A9D5HKD0_9LILI</name>
<protein>
    <recommendedName>
        <fullName evidence="6">Flavin-containing monooxygenase</fullName>
        <ecNumber evidence="6">1.-.-.-</ecNumber>
    </recommendedName>
</protein>
<evidence type="ECO:0000256" key="5">
    <source>
        <dbReference type="ARBA" id="ARBA00047707"/>
    </source>
</evidence>